<evidence type="ECO:0000256" key="1">
    <source>
        <dbReference type="ARBA" id="ARBA00010928"/>
    </source>
</evidence>
<protein>
    <recommendedName>
        <fullName evidence="7">Gfo/Idh/MocA-like oxidoreductase N-terminal domain-containing protein</fullName>
    </recommendedName>
</protein>
<dbReference type="PANTHER" id="PTHR42840">
    <property type="entry name" value="NAD(P)-BINDING ROSSMANN-FOLD SUPERFAMILY PROTEIN-RELATED"/>
    <property type="match status" value="1"/>
</dbReference>
<dbReference type="OrthoDB" id="446809at2759"/>
<proteinExistence type="inferred from homology"/>
<sequence length="349" mass="39021">MTVSNTKPTLRIGAVGAGRMGAIHIENMLGVRFVEVAAICTPFDHEIDWCKNTVPEATIYKDYDDLLKDKNVDAVWLSSPTSFHKEQVYKALKADKHVFCEKPLSMNPEDAWDVYNKALQYPHLKVACGFPRRFVPAFQEAAKRIKNGELGEILSMKLSSSDLYNGTEAFSNYIKVSGGIFVDCNIHDIDACLFLLGEDKLPQRAFATGSTKVYPHFAEYGDVDNAHGLVEFDDGFVCNIYGSRDNRHGHHTKAEIFGSKANLTLHGEPRLLSIDIHDHNGSRLMNAKDQMELFGEAYVTEIKGFRDWILFDEDAGFNLKDAAKAVSIGQSLQQSVRSRQIVDIKAPTK</sequence>
<evidence type="ECO:0000259" key="4">
    <source>
        <dbReference type="Pfam" id="PF22725"/>
    </source>
</evidence>
<dbReference type="GO" id="GO:0005737">
    <property type="term" value="C:cytoplasm"/>
    <property type="evidence" value="ECO:0007669"/>
    <property type="project" value="TreeGrafter"/>
</dbReference>
<feature type="domain" description="GFO/IDH/MocA-like oxidoreductase" evidence="4">
    <location>
        <begin position="138"/>
        <end position="263"/>
    </location>
</feature>
<organism evidence="5 6">
    <name type="scientific">Trichomonascus ciferrii</name>
    <dbReference type="NCBI Taxonomy" id="44093"/>
    <lineage>
        <taxon>Eukaryota</taxon>
        <taxon>Fungi</taxon>
        <taxon>Dikarya</taxon>
        <taxon>Ascomycota</taxon>
        <taxon>Saccharomycotina</taxon>
        <taxon>Dipodascomycetes</taxon>
        <taxon>Dipodascales</taxon>
        <taxon>Trichomonascaceae</taxon>
        <taxon>Trichomonascus</taxon>
        <taxon>Trichomonascus ciferrii complex</taxon>
    </lineage>
</organism>
<evidence type="ECO:0000313" key="6">
    <source>
        <dbReference type="Proteomes" id="UP000761534"/>
    </source>
</evidence>
<gene>
    <name evidence="5" type="ORF">TRICI_001577</name>
</gene>
<dbReference type="InterPro" id="IPR000683">
    <property type="entry name" value="Gfo/Idh/MocA-like_OxRdtase_N"/>
</dbReference>
<dbReference type="SUPFAM" id="SSF55347">
    <property type="entry name" value="Glyceraldehyde-3-phosphate dehydrogenase-like, C-terminal domain"/>
    <property type="match status" value="1"/>
</dbReference>
<evidence type="ECO:0000259" key="3">
    <source>
        <dbReference type="Pfam" id="PF01408"/>
    </source>
</evidence>
<dbReference type="EMBL" id="SWFS01000112">
    <property type="protein sequence ID" value="KAA8916295.1"/>
    <property type="molecule type" value="Genomic_DNA"/>
</dbReference>
<dbReference type="Gene3D" id="3.30.360.10">
    <property type="entry name" value="Dihydrodipicolinate Reductase, domain 2"/>
    <property type="match status" value="1"/>
</dbReference>
<reference evidence="5" key="1">
    <citation type="journal article" date="2019" name="G3 (Bethesda)">
        <title>Genome Assemblies of Two Rare Opportunistic Yeast Pathogens: Diutina rugosa (syn. Candida rugosa) and Trichomonascus ciferrii (syn. Candida ciferrii).</title>
        <authorList>
            <person name="Mixao V."/>
            <person name="Saus E."/>
            <person name="Hansen A.P."/>
            <person name="Lass-Florl C."/>
            <person name="Gabaldon T."/>
        </authorList>
    </citation>
    <scope>NUCLEOTIDE SEQUENCE</scope>
    <source>
        <strain evidence="5">CBS 4856</strain>
    </source>
</reference>
<evidence type="ECO:0000256" key="2">
    <source>
        <dbReference type="ARBA" id="ARBA00023002"/>
    </source>
</evidence>
<feature type="domain" description="Gfo/Idh/MocA-like oxidoreductase N-terminal" evidence="3">
    <location>
        <begin position="10"/>
        <end position="118"/>
    </location>
</feature>
<comment type="caution">
    <text evidence="5">The sequence shown here is derived from an EMBL/GenBank/DDBJ whole genome shotgun (WGS) entry which is preliminary data.</text>
</comment>
<dbReference type="InterPro" id="IPR055170">
    <property type="entry name" value="GFO_IDH_MocA-like_dom"/>
</dbReference>
<evidence type="ECO:0000313" key="5">
    <source>
        <dbReference type="EMBL" id="KAA8916295.1"/>
    </source>
</evidence>
<evidence type="ECO:0008006" key="7">
    <source>
        <dbReference type="Google" id="ProtNLM"/>
    </source>
</evidence>
<dbReference type="GO" id="GO:0000166">
    <property type="term" value="F:nucleotide binding"/>
    <property type="evidence" value="ECO:0007669"/>
    <property type="project" value="InterPro"/>
</dbReference>
<dbReference type="Proteomes" id="UP000761534">
    <property type="component" value="Unassembled WGS sequence"/>
</dbReference>
<dbReference type="GO" id="GO:0006740">
    <property type="term" value="P:NADPH regeneration"/>
    <property type="evidence" value="ECO:0007669"/>
    <property type="project" value="TreeGrafter"/>
</dbReference>
<keyword evidence="2" id="KW-0560">Oxidoreductase</keyword>
<dbReference type="PANTHER" id="PTHR42840:SF3">
    <property type="entry name" value="BINDING ROSSMANN FOLD OXIDOREDUCTASE, PUTATIVE (AFU_ORTHOLOGUE AFUA_2G10240)-RELATED"/>
    <property type="match status" value="1"/>
</dbReference>
<accession>A0A642VCC9</accession>
<dbReference type="Pfam" id="PF01408">
    <property type="entry name" value="GFO_IDH_MocA"/>
    <property type="match status" value="1"/>
</dbReference>
<dbReference type="SUPFAM" id="SSF51735">
    <property type="entry name" value="NAD(P)-binding Rossmann-fold domains"/>
    <property type="match status" value="1"/>
</dbReference>
<keyword evidence="6" id="KW-1185">Reference proteome</keyword>
<dbReference type="InterPro" id="IPR036291">
    <property type="entry name" value="NAD(P)-bd_dom_sf"/>
</dbReference>
<dbReference type="AlphaFoldDB" id="A0A642VCC9"/>
<dbReference type="Pfam" id="PF22725">
    <property type="entry name" value="GFO_IDH_MocA_C3"/>
    <property type="match status" value="1"/>
</dbReference>
<name>A0A642VCC9_9ASCO</name>
<dbReference type="Gene3D" id="3.40.50.720">
    <property type="entry name" value="NAD(P)-binding Rossmann-like Domain"/>
    <property type="match status" value="1"/>
</dbReference>
<comment type="similarity">
    <text evidence="1">Belongs to the Gfo/Idh/MocA family.</text>
</comment>
<dbReference type="VEuPathDB" id="FungiDB:TRICI_001577"/>
<dbReference type="GO" id="GO:0016491">
    <property type="term" value="F:oxidoreductase activity"/>
    <property type="evidence" value="ECO:0007669"/>
    <property type="project" value="UniProtKB-KW"/>
</dbReference>